<keyword evidence="3" id="KW-1185">Reference proteome</keyword>
<evidence type="ECO:0000256" key="1">
    <source>
        <dbReference type="SAM" id="SignalP"/>
    </source>
</evidence>
<organism evidence="2 3">
    <name type="scientific">Ascobolus immersus RN42</name>
    <dbReference type="NCBI Taxonomy" id="1160509"/>
    <lineage>
        <taxon>Eukaryota</taxon>
        <taxon>Fungi</taxon>
        <taxon>Dikarya</taxon>
        <taxon>Ascomycota</taxon>
        <taxon>Pezizomycotina</taxon>
        <taxon>Pezizomycetes</taxon>
        <taxon>Pezizales</taxon>
        <taxon>Ascobolaceae</taxon>
        <taxon>Ascobolus</taxon>
    </lineage>
</organism>
<dbReference type="EMBL" id="ML119683">
    <property type="protein sequence ID" value="RPA81024.1"/>
    <property type="molecule type" value="Genomic_DNA"/>
</dbReference>
<accession>A0A3N4IH96</accession>
<evidence type="ECO:0000313" key="3">
    <source>
        <dbReference type="Proteomes" id="UP000275078"/>
    </source>
</evidence>
<reference evidence="2 3" key="1">
    <citation type="journal article" date="2018" name="Nat. Ecol. Evol.">
        <title>Pezizomycetes genomes reveal the molecular basis of ectomycorrhizal truffle lifestyle.</title>
        <authorList>
            <person name="Murat C."/>
            <person name="Payen T."/>
            <person name="Noel B."/>
            <person name="Kuo A."/>
            <person name="Morin E."/>
            <person name="Chen J."/>
            <person name="Kohler A."/>
            <person name="Krizsan K."/>
            <person name="Balestrini R."/>
            <person name="Da Silva C."/>
            <person name="Montanini B."/>
            <person name="Hainaut M."/>
            <person name="Levati E."/>
            <person name="Barry K.W."/>
            <person name="Belfiori B."/>
            <person name="Cichocki N."/>
            <person name="Clum A."/>
            <person name="Dockter R.B."/>
            <person name="Fauchery L."/>
            <person name="Guy J."/>
            <person name="Iotti M."/>
            <person name="Le Tacon F."/>
            <person name="Lindquist E.A."/>
            <person name="Lipzen A."/>
            <person name="Malagnac F."/>
            <person name="Mello A."/>
            <person name="Molinier V."/>
            <person name="Miyauchi S."/>
            <person name="Poulain J."/>
            <person name="Riccioni C."/>
            <person name="Rubini A."/>
            <person name="Sitrit Y."/>
            <person name="Splivallo R."/>
            <person name="Traeger S."/>
            <person name="Wang M."/>
            <person name="Zifcakova L."/>
            <person name="Wipf D."/>
            <person name="Zambonelli A."/>
            <person name="Paolocci F."/>
            <person name="Nowrousian M."/>
            <person name="Ottonello S."/>
            <person name="Baldrian P."/>
            <person name="Spatafora J.W."/>
            <person name="Henrissat B."/>
            <person name="Nagy L.G."/>
            <person name="Aury J.M."/>
            <person name="Wincker P."/>
            <person name="Grigoriev I.V."/>
            <person name="Bonfante P."/>
            <person name="Martin F.M."/>
        </authorList>
    </citation>
    <scope>NUCLEOTIDE SEQUENCE [LARGE SCALE GENOMIC DNA]</scope>
    <source>
        <strain evidence="2 3">RN42</strain>
    </source>
</reference>
<evidence type="ECO:0008006" key="4">
    <source>
        <dbReference type="Google" id="ProtNLM"/>
    </source>
</evidence>
<protein>
    <recommendedName>
        <fullName evidence="4">Hydrophobin</fullName>
    </recommendedName>
</protein>
<keyword evidence="1" id="KW-0732">Signal</keyword>
<dbReference type="Proteomes" id="UP000275078">
    <property type="component" value="Unassembled WGS sequence"/>
</dbReference>
<name>A0A3N4IH96_ASCIM</name>
<dbReference type="AlphaFoldDB" id="A0A3N4IH96"/>
<feature type="chain" id="PRO_5018229511" description="Hydrophobin" evidence="1">
    <location>
        <begin position="18"/>
        <end position="84"/>
    </location>
</feature>
<sequence>MSTSCCLVLLPILGASAGPAVWEDPRRSRILKHPPDLKMSITLSCGLPSPLQRSTDISTPSSLPDCCLGEKSRLCMAKLILAWS</sequence>
<gene>
    <name evidence="2" type="ORF">BJ508DRAFT_118402</name>
</gene>
<proteinExistence type="predicted"/>
<feature type="signal peptide" evidence="1">
    <location>
        <begin position="1"/>
        <end position="17"/>
    </location>
</feature>
<evidence type="ECO:0000313" key="2">
    <source>
        <dbReference type="EMBL" id="RPA81024.1"/>
    </source>
</evidence>